<feature type="compositionally biased region" description="Polar residues" evidence="1">
    <location>
        <begin position="89"/>
        <end position="113"/>
    </location>
</feature>
<accession>A0A8T2WTG2</accession>
<evidence type="ECO:0000256" key="1">
    <source>
        <dbReference type="SAM" id="MobiDB-lite"/>
    </source>
</evidence>
<proteinExistence type="predicted"/>
<reference evidence="3" key="1">
    <citation type="journal article" date="2021" name="J. Hered.">
        <title>Genome Assembly of Salicaceae Populus deltoides (Eastern Cottonwood) I-69 Based on Nanopore Sequencing and Hi-C Technologies.</title>
        <authorList>
            <person name="Bai S."/>
            <person name="Wu H."/>
            <person name="Zhang J."/>
            <person name="Pan Z."/>
            <person name="Zhao W."/>
            <person name="Li Z."/>
            <person name="Tong C."/>
        </authorList>
    </citation>
    <scope>NUCLEOTIDE SEQUENCE</scope>
    <source>
        <tissue evidence="3">Leaf</tissue>
    </source>
</reference>
<sequence>MLNKEIAEKTRELRRTRGEDLQGLNMEELEKLEKLIEGSLCRVMETKGEKILKEVDALKSKEHQLIEENQRLKQRLMSLSKGQGHLLEQGQSSDSMVTNISSNSANPRQDYDNYSSFLTLGLPFPD</sequence>
<protein>
    <recommendedName>
        <fullName evidence="2">K-box domain-containing protein</fullName>
    </recommendedName>
</protein>
<dbReference type="InterPro" id="IPR002487">
    <property type="entry name" value="TF_Kbox"/>
</dbReference>
<dbReference type="GO" id="GO:0005634">
    <property type="term" value="C:nucleus"/>
    <property type="evidence" value="ECO:0007669"/>
    <property type="project" value="InterPro"/>
</dbReference>
<evidence type="ECO:0000313" key="4">
    <source>
        <dbReference type="Proteomes" id="UP000807159"/>
    </source>
</evidence>
<gene>
    <name evidence="3" type="ORF">H0E87_028526</name>
</gene>
<dbReference type="EMBL" id="JACEGQ020000017">
    <property type="protein sequence ID" value="KAH8484128.1"/>
    <property type="molecule type" value="Genomic_DNA"/>
</dbReference>
<dbReference type="Proteomes" id="UP000807159">
    <property type="component" value="Chromosome 17"/>
</dbReference>
<keyword evidence="4" id="KW-1185">Reference proteome</keyword>
<dbReference type="AlphaFoldDB" id="A0A8T2WTG2"/>
<feature type="region of interest" description="Disordered" evidence="1">
    <location>
        <begin position="85"/>
        <end position="113"/>
    </location>
</feature>
<dbReference type="Pfam" id="PF01486">
    <property type="entry name" value="K-box"/>
    <property type="match status" value="1"/>
</dbReference>
<comment type="caution">
    <text evidence="3">The sequence shown here is derived from an EMBL/GenBank/DDBJ whole genome shotgun (WGS) entry which is preliminary data.</text>
</comment>
<dbReference type="GO" id="GO:0003700">
    <property type="term" value="F:DNA-binding transcription factor activity"/>
    <property type="evidence" value="ECO:0007669"/>
    <property type="project" value="InterPro"/>
</dbReference>
<feature type="domain" description="K-box" evidence="2">
    <location>
        <begin position="1"/>
        <end position="85"/>
    </location>
</feature>
<dbReference type="PROSITE" id="PS51297">
    <property type="entry name" value="K_BOX"/>
    <property type="match status" value="1"/>
</dbReference>
<evidence type="ECO:0000313" key="3">
    <source>
        <dbReference type="EMBL" id="KAH8484128.1"/>
    </source>
</evidence>
<name>A0A8T2WTG2_POPDE</name>
<evidence type="ECO:0000259" key="2">
    <source>
        <dbReference type="PROSITE" id="PS51297"/>
    </source>
</evidence>
<organism evidence="3 4">
    <name type="scientific">Populus deltoides</name>
    <name type="common">Eastern poplar</name>
    <name type="synonym">Eastern cottonwood</name>
    <dbReference type="NCBI Taxonomy" id="3696"/>
    <lineage>
        <taxon>Eukaryota</taxon>
        <taxon>Viridiplantae</taxon>
        <taxon>Streptophyta</taxon>
        <taxon>Embryophyta</taxon>
        <taxon>Tracheophyta</taxon>
        <taxon>Spermatophyta</taxon>
        <taxon>Magnoliopsida</taxon>
        <taxon>eudicotyledons</taxon>
        <taxon>Gunneridae</taxon>
        <taxon>Pentapetalae</taxon>
        <taxon>rosids</taxon>
        <taxon>fabids</taxon>
        <taxon>Malpighiales</taxon>
        <taxon>Salicaceae</taxon>
        <taxon>Saliceae</taxon>
        <taxon>Populus</taxon>
    </lineage>
</organism>